<dbReference type="InterPro" id="IPR047196">
    <property type="entry name" value="YidC_ALB_C"/>
</dbReference>
<keyword evidence="3 12" id="KW-1003">Cell membrane</keyword>
<evidence type="ECO:0000256" key="7">
    <source>
        <dbReference type="ARBA" id="ARBA00022989"/>
    </source>
</evidence>
<accession>A0ABW2UZS3</accession>
<evidence type="ECO:0000256" key="4">
    <source>
        <dbReference type="ARBA" id="ARBA00022692"/>
    </source>
</evidence>
<dbReference type="InterPro" id="IPR001708">
    <property type="entry name" value="YidC/ALB3/OXA1/COX18"/>
</dbReference>
<keyword evidence="9" id="KW-0564">Palmitate</keyword>
<reference evidence="15" key="1">
    <citation type="journal article" date="2019" name="Int. J. Syst. Evol. Microbiol.">
        <title>The Global Catalogue of Microorganisms (GCM) 10K type strain sequencing project: providing services to taxonomists for standard genome sequencing and annotation.</title>
        <authorList>
            <consortium name="The Broad Institute Genomics Platform"/>
            <consortium name="The Broad Institute Genome Sequencing Center for Infectious Disease"/>
            <person name="Wu L."/>
            <person name="Ma J."/>
        </authorList>
    </citation>
    <scope>NUCLEOTIDE SEQUENCE [LARGE SCALE GENOMIC DNA]</scope>
    <source>
        <strain evidence="15">JCM 18657</strain>
    </source>
</reference>
<evidence type="ECO:0000256" key="2">
    <source>
        <dbReference type="ARBA" id="ARBA00022448"/>
    </source>
</evidence>
<keyword evidence="15" id="KW-1185">Reference proteome</keyword>
<evidence type="ECO:0000313" key="15">
    <source>
        <dbReference type="Proteomes" id="UP001596528"/>
    </source>
</evidence>
<proteinExistence type="inferred from homology"/>
<feature type="domain" description="Membrane insertase YidC/Oxa/ALB C-terminal" evidence="13">
    <location>
        <begin position="58"/>
        <end position="245"/>
    </location>
</feature>
<comment type="similarity">
    <text evidence="12">Belongs to the OXA1/ALB3/YidC family. Type 2 subfamily.</text>
</comment>
<dbReference type="CDD" id="cd20070">
    <property type="entry name" value="5TM_YidC_Alb3"/>
    <property type="match status" value="1"/>
</dbReference>
<dbReference type="PANTHER" id="PTHR12428">
    <property type="entry name" value="OXA1"/>
    <property type="match status" value="1"/>
</dbReference>
<comment type="function">
    <text evidence="12">Required for the insertion and/or proper folding and/or complex formation of integral membrane proteins into the membrane. Involved in integration of membrane proteins that insert both dependently and independently of the Sec translocase complex, as well as at least some lipoproteins.</text>
</comment>
<dbReference type="NCBIfam" id="TIGR03592">
    <property type="entry name" value="yidC_oxa1_cterm"/>
    <property type="match status" value="1"/>
</dbReference>
<keyword evidence="8 12" id="KW-0472">Membrane</keyword>
<keyword evidence="6 12" id="KW-0653">Protein transport</keyword>
<evidence type="ECO:0000313" key="14">
    <source>
        <dbReference type="EMBL" id="MFC7749399.1"/>
    </source>
</evidence>
<dbReference type="InterPro" id="IPR028055">
    <property type="entry name" value="YidC/Oxa/ALB_C"/>
</dbReference>
<keyword evidence="4 12" id="KW-0812">Transmembrane</keyword>
<gene>
    <name evidence="12 14" type="primary">yidC</name>
    <name evidence="14" type="ORF">ACFQWB_05495</name>
</gene>
<evidence type="ECO:0000256" key="9">
    <source>
        <dbReference type="ARBA" id="ARBA00023139"/>
    </source>
</evidence>
<keyword evidence="2 12" id="KW-0813">Transport</keyword>
<evidence type="ECO:0000256" key="1">
    <source>
        <dbReference type="ARBA" id="ARBA00004651"/>
    </source>
</evidence>
<dbReference type="InterPro" id="IPR023060">
    <property type="entry name" value="YidC/YidC1/YidC2_Firmicutes"/>
</dbReference>
<evidence type="ECO:0000256" key="6">
    <source>
        <dbReference type="ARBA" id="ARBA00022927"/>
    </source>
</evidence>
<dbReference type="Pfam" id="PF02096">
    <property type="entry name" value="60KD_IMP"/>
    <property type="match status" value="1"/>
</dbReference>
<feature type="transmembrane region" description="Helical" evidence="12">
    <location>
        <begin position="132"/>
        <end position="153"/>
    </location>
</feature>
<keyword evidence="5 12" id="KW-0732">Signal</keyword>
<name>A0ABW2UZS3_9BACL</name>
<protein>
    <recommendedName>
        <fullName evidence="12">Membrane protein insertase YidC</fullName>
    </recommendedName>
    <alternativeName>
        <fullName evidence="12">Foldase YidC</fullName>
    </alternativeName>
    <alternativeName>
        <fullName evidence="12">Membrane integrase YidC</fullName>
    </alternativeName>
    <alternativeName>
        <fullName evidence="12">Membrane protein YidC</fullName>
    </alternativeName>
</protein>
<comment type="subcellular location">
    <subcellularLocation>
        <location evidence="1 12">Cell membrane</location>
        <topology evidence="1 12">Multi-pass membrane protein</topology>
    </subcellularLocation>
</comment>
<dbReference type="PANTHER" id="PTHR12428:SF65">
    <property type="entry name" value="CYTOCHROME C OXIDASE ASSEMBLY PROTEIN COX18, MITOCHONDRIAL"/>
    <property type="match status" value="1"/>
</dbReference>
<sequence>MRNTLRRLAALPLLLLPAGCGISSEPISADTPGLFDHYVIYPFSWTITKLAEMFGGSYGFALIAATLIVRLAIMPLMLNQSKKQAEMQTKMAAMKPELQRLQEKYKDAGPESGQKMQAEMLALYQKHGYNPLAIGCLPMLLQIPIVFGFYHAIRRTPEIARHTFLWFDLGHPDLILPVLAAAVYFVQFKVSQIGTDPEMAKRIAWMGWISPVAMGLFSFAAPAALPLYWTVGGLFLIVQTLIVKRLYKPKPVEAEA</sequence>
<evidence type="ECO:0000256" key="11">
    <source>
        <dbReference type="ARBA" id="ARBA00023288"/>
    </source>
</evidence>
<evidence type="ECO:0000256" key="12">
    <source>
        <dbReference type="HAMAP-Rule" id="MF_01811"/>
    </source>
</evidence>
<evidence type="ECO:0000256" key="10">
    <source>
        <dbReference type="ARBA" id="ARBA00023186"/>
    </source>
</evidence>
<keyword evidence="7 12" id="KW-1133">Transmembrane helix</keyword>
<keyword evidence="10 12" id="KW-0143">Chaperone</keyword>
<evidence type="ECO:0000256" key="3">
    <source>
        <dbReference type="ARBA" id="ARBA00022475"/>
    </source>
</evidence>
<organism evidence="14 15">
    <name type="scientific">Paenibacillus thermoaerophilus</name>
    <dbReference type="NCBI Taxonomy" id="1215385"/>
    <lineage>
        <taxon>Bacteria</taxon>
        <taxon>Bacillati</taxon>
        <taxon>Bacillota</taxon>
        <taxon>Bacilli</taxon>
        <taxon>Bacillales</taxon>
        <taxon>Paenibacillaceae</taxon>
        <taxon>Paenibacillus</taxon>
    </lineage>
</organism>
<evidence type="ECO:0000256" key="8">
    <source>
        <dbReference type="ARBA" id="ARBA00023136"/>
    </source>
</evidence>
<evidence type="ECO:0000259" key="13">
    <source>
        <dbReference type="Pfam" id="PF02096"/>
    </source>
</evidence>
<dbReference type="RefSeq" id="WP_138790491.1">
    <property type="nucleotide sequence ID" value="NZ_JBHTGQ010000012.1"/>
</dbReference>
<dbReference type="Proteomes" id="UP001596528">
    <property type="component" value="Unassembled WGS sequence"/>
</dbReference>
<evidence type="ECO:0000256" key="5">
    <source>
        <dbReference type="ARBA" id="ARBA00022729"/>
    </source>
</evidence>
<keyword evidence="11" id="KW-0449">Lipoprotein</keyword>
<feature type="transmembrane region" description="Helical" evidence="12">
    <location>
        <begin position="53"/>
        <end position="73"/>
    </location>
</feature>
<dbReference type="EMBL" id="JBHTGQ010000012">
    <property type="protein sequence ID" value="MFC7749399.1"/>
    <property type="molecule type" value="Genomic_DNA"/>
</dbReference>
<comment type="caution">
    <text evidence="14">The sequence shown here is derived from an EMBL/GenBank/DDBJ whole genome shotgun (WGS) entry which is preliminary data.</text>
</comment>
<dbReference type="HAMAP" id="MF_01811">
    <property type="entry name" value="YidC_type2"/>
    <property type="match status" value="1"/>
</dbReference>
<feature type="transmembrane region" description="Helical" evidence="12">
    <location>
        <begin position="173"/>
        <end position="191"/>
    </location>
</feature>
<feature type="transmembrane region" description="Helical" evidence="12">
    <location>
        <begin position="227"/>
        <end position="247"/>
    </location>
</feature>